<dbReference type="EMBL" id="JACCBE010000001">
    <property type="protein sequence ID" value="NYD58193.1"/>
    <property type="molecule type" value="Genomic_DNA"/>
</dbReference>
<evidence type="ECO:0000256" key="2">
    <source>
        <dbReference type="SAM" id="Phobius"/>
    </source>
</evidence>
<feature type="transmembrane region" description="Helical" evidence="2">
    <location>
        <begin position="114"/>
        <end position="141"/>
    </location>
</feature>
<protein>
    <recommendedName>
        <fullName evidence="3">DUF4190 domain-containing protein</fullName>
    </recommendedName>
</protein>
<keyword evidence="2" id="KW-0812">Transmembrane</keyword>
<dbReference type="RefSeq" id="WP_179615846.1">
    <property type="nucleotide sequence ID" value="NZ_CP059163.1"/>
</dbReference>
<name>A0A7Y9JS35_9ACTN</name>
<feature type="transmembrane region" description="Helical" evidence="2">
    <location>
        <begin position="71"/>
        <end position="102"/>
    </location>
</feature>
<feature type="domain" description="DUF4190" evidence="3">
    <location>
        <begin position="72"/>
        <end position="131"/>
    </location>
</feature>
<comment type="caution">
    <text evidence="4">The sequence shown here is derived from an EMBL/GenBank/DDBJ whole genome shotgun (WGS) entry which is preliminary data.</text>
</comment>
<proteinExistence type="predicted"/>
<keyword evidence="5" id="KW-1185">Reference proteome</keyword>
<organism evidence="4 5">
    <name type="scientific">Nocardioides marinisabuli</name>
    <dbReference type="NCBI Taxonomy" id="419476"/>
    <lineage>
        <taxon>Bacteria</taxon>
        <taxon>Bacillati</taxon>
        <taxon>Actinomycetota</taxon>
        <taxon>Actinomycetes</taxon>
        <taxon>Propionibacteriales</taxon>
        <taxon>Nocardioidaceae</taxon>
        <taxon>Nocardioides</taxon>
    </lineage>
</organism>
<gene>
    <name evidence="4" type="ORF">BKA08_002431</name>
</gene>
<accession>A0A7Y9JS35</accession>
<dbReference type="Pfam" id="PF13828">
    <property type="entry name" value="DUF4190"/>
    <property type="match status" value="1"/>
</dbReference>
<keyword evidence="2" id="KW-0472">Membrane</keyword>
<dbReference type="Proteomes" id="UP000516957">
    <property type="component" value="Unassembled WGS sequence"/>
</dbReference>
<feature type="compositionally biased region" description="Pro residues" evidence="1">
    <location>
        <begin position="22"/>
        <end position="49"/>
    </location>
</feature>
<evidence type="ECO:0000313" key="4">
    <source>
        <dbReference type="EMBL" id="NYD58193.1"/>
    </source>
</evidence>
<dbReference type="InterPro" id="IPR025241">
    <property type="entry name" value="DUF4190"/>
</dbReference>
<evidence type="ECO:0000256" key="1">
    <source>
        <dbReference type="SAM" id="MobiDB-lite"/>
    </source>
</evidence>
<evidence type="ECO:0000259" key="3">
    <source>
        <dbReference type="Pfam" id="PF13828"/>
    </source>
</evidence>
<reference evidence="4 5" key="1">
    <citation type="submission" date="2020-07" db="EMBL/GenBank/DDBJ databases">
        <title>Sequencing the genomes of 1000 actinobacteria strains.</title>
        <authorList>
            <person name="Klenk H.-P."/>
        </authorList>
    </citation>
    <scope>NUCLEOTIDE SEQUENCE [LARGE SCALE GENOMIC DNA]</scope>
    <source>
        <strain evidence="4 5">DSM 18965</strain>
    </source>
</reference>
<sequence>MSSTPPEGPQEPEQGPGHPGQPGQPGPSPYGEPPAQPPYAQGYPPPPTHQPYGQPFPGGGDPRQEGPPSKALAITSLVLSFLICVPFVAAIVSIVLGVIVLGRSKDGRAHGRGMAIAGIVISSLVMLATVVGIGLAVVFGLNTFKDVNDLAVGDCISAENLVGADVEEEGFGFITIEDCTDEHDAEVVGTLTLNAEQAAAYADSPVAEICQSLVLDDPDLVELVGPGIDLLTITDSAEPVAGDTVACVLYNADGSPLDEPLLVD</sequence>
<feature type="region of interest" description="Disordered" evidence="1">
    <location>
        <begin position="1"/>
        <end position="68"/>
    </location>
</feature>
<evidence type="ECO:0000313" key="5">
    <source>
        <dbReference type="Proteomes" id="UP000516957"/>
    </source>
</evidence>
<keyword evidence="2" id="KW-1133">Transmembrane helix</keyword>
<dbReference type="AlphaFoldDB" id="A0A7Y9JS35"/>